<protein>
    <submittedName>
        <fullName evidence="1">Uncharacterized protein</fullName>
    </submittedName>
</protein>
<sequence length="115" mass="12725">MRRSLTIALTPFDLFDPGVEPALTLVAQHAPAPGSGASELREAPHTCRALCSPGTSDGQLRVPFKLNQRCRHSMALVSLPFTRDVERLLNISDSQFVNSMVWFAWITSNKMTGFH</sequence>
<organism evidence="1 2">
    <name type="scientific">Puccinia triticina</name>
    <dbReference type="NCBI Taxonomy" id="208348"/>
    <lineage>
        <taxon>Eukaryota</taxon>
        <taxon>Fungi</taxon>
        <taxon>Dikarya</taxon>
        <taxon>Basidiomycota</taxon>
        <taxon>Pucciniomycotina</taxon>
        <taxon>Pucciniomycetes</taxon>
        <taxon>Pucciniales</taxon>
        <taxon>Pucciniaceae</taxon>
        <taxon>Puccinia</taxon>
    </lineage>
</organism>
<keyword evidence="2" id="KW-1185">Reference proteome</keyword>
<dbReference type="Proteomes" id="UP001164743">
    <property type="component" value="Chromosome 3A"/>
</dbReference>
<name>A0ABY7CG88_9BASI</name>
<dbReference type="GeneID" id="77808647"/>
<accession>A0ABY7CG88</accession>
<evidence type="ECO:0000313" key="1">
    <source>
        <dbReference type="EMBL" id="WAQ83383.1"/>
    </source>
</evidence>
<reference evidence="1" key="1">
    <citation type="submission" date="2022-10" db="EMBL/GenBank/DDBJ databases">
        <title>Puccinia triticina Genome sequencing and assembly.</title>
        <authorList>
            <person name="Li C."/>
        </authorList>
    </citation>
    <scope>NUCLEOTIDE SEQUENCE</scope>
    <source>
        <strain evidence="1">Pt15</strain>
    </source>
</reference>
<evidence type="ECO:0000313" key="2">
    <source>
        <dbReference type="Proteomes" id="UP001164743"/>
    </source>
</evidence>
<proteinExistence type="predicted"/>
<gene>
    <name evidence="1" type="ORF">PtA15_3A753</name>
</gene>
<dbReference type="RefSeq" id="XP_053018938.1">
    <property type="nucleotide sequence ID" value="XM_053167752.1"/>
</dbReference>
<dbReference type="EMBL" id="CP110423">
    <property type="protein sequence ID" value="WAQ83383.1"/>
    <property type="molecule type" value="Genomic_DNA"/>
</dbReference>